<evidence type="ECO:0000313" key="3">
    <source>
        <dbReference type="Proteomes" id="UP001163850"/>
    </source>
</evidence>
<dbReference type="InterPro" id="IPR045564">
    <property type="entry name" value="DUF5910"/>
</dbReference>
<gene>
    <name evidence="2" type="ORF">F5890DRAFT_509715</name>
</gene>
<dbReference type="Proteomes" id="UP001163850">
    <property type="component" value="Unassembled WGS sequence"/>
</dbReference>
<feature type="chain" id="PRO_5041272865" evidence="1">
    <location>
        <begin position="28"/>
        <end position="221"/>
    </location>
</feature>
<proteinExistence type="predicted"/>
<protein>
    <submittedName>
        <fullName evidence="2">Uncharacterized protein</fullName>
    </submittedName>
</protein>
<sequence length="221" mass="25100">MLLPSFDKLAFVTLFGLTNLAIVKVGAMPPRSRTSSPSPGAYSPVSSVEPDFKGYAYEFKDSPGKYLDYSTLTMDRVAVYSKPRLDTVDVLRDCWKCLVYDKGFFTENQLRLVFAPPRIADNRDAISNYLQKKGFHGDPESAILVQEHDEGDEVMLIPQAILKGQSTLEIRCPKQGESDYKKISNTKEAANWNRLKIKNWDENPKYLTVDYPNRRPHSPTK</sequence>
<dbReference type="EMBL" id="MU802103">
    <property type="protein sequence ID" value="KAJ3981633.1"/>
    <property type="molecule type" value="Genomic_DNA"/>
</dbReference>
<dbReference type="Pfam" id="PF19287">
    <property type="entry name" value="DUF5910"/>
    <property type="match status" value="1"/>
</dbReference>
<dbReference type="AlphaFoldDB" id="A0AA38PTH8"/>
<feature type="signal peptide" evidence="1">
    <location>
        <begin position="1"/>
        <end position="27"/>
    </location>
</feature>
<name>A0AA38PTH8_9AGAR</name>
<comment type="caution">
    <text evidence="2">The sequence shown here is derived from an EMBL/GenBank/DDBJ whole genome shotgun (WGS) entry which is preliminary data.</text>
</comment>
<organism evidence="2 3">
    <name type="scientific">Lentinula detonsa</name>
    <dbReference type="NCBI Taxonomy" id="2804962"/>
    <lineage>
        <taxon>Eukaryota</taxon>
        <taxon>Fungi</taxon>
        <taxon>Dikarya</taxon>
        <taxon>Basidiomycota</taxon>
        <taxon>Agaricomycotina</taxon>
        <taxon>Agaricomycetes</taxon>
        <taxon>Agaricomycetidae</taxon>
        <taxon>Agaricales</taxon>
        <taxon>Marasmiineae</taxon>
        <taxon>Omphalotaceae</taxon>
        <taxon>Lentinula</taxon>
    </lineage>
</organism>
<accession>A0AA38PTH8</accession>
<reference evidence="2" key="1">
    <citation type="submission" date="2022-08" db="EMBL/GenBank/DDBJ databases">
        <authorList>
            <consortium name="DOE Joint Genome Institute"/>
            <person name="Min B."/>
            <person name="Riley R."/>
            <person name="Sierra-Patev S."/>
            <person name="Naranjo-Ortiz M."/>
            <person name="Looney B."/>
            <person name="Konkel Z."/>
            <person name="Slot J.C."/>
            <person name="Sakamoto Y."/>
            <person name="Steenwyk J.L."/>
            <person name="Rokas A."/>
            <person name="Carro J."/>
            <person name="Camarero S."/>
            <person name="Ferreira P."/>
            <person name="Molpeceres G."/>
            <person name="Ruiz-Duenas F.J."/>
            <person name="Serrano A."/>
            <person name="Henrissat B."/>
            <person name="Drula E."/>
            <person name="Hughes K.W."/>
            <person name="Mata J.L."/>
            <person name="Ishikawa N.K."/>
            <person name="Vargas-Isla R."/>
            <person name="Ushijima S."/>
            <person name="Smith C.A."/>
            <person name="Ahrendt S."/>
            <person name="Andreopoulos W."/>
            <person name="He G."/>
            <person name="Labutti K."/>
            <person name="Lipzen A."/>
            <person name="Ng V."/>
            <person name="Sandor L."/>
            <person name="Barry K."/>
            <person name="Martinez A.T."/>
            <person name="Xiao Y."/>
            <person name="Gibbons J.G."/>
            <person name="Terashima K."/>
            <person name="Hibbett D.S."/>
            <person name="Grigoriev I.V."/>
        </authorList>
    </citation>
    <scope>NUCLEOTIDE SEQUENCE</scope>
    <source>
        <strain evidence="2">TFB7829</strain>
    </source>
</reference>
<keyword evidence="1" id="KW-0732">Signal</keyword>
<evidence type="ECO:0000313" key="2">
    <source>
        <dbReference type="EMBL" id="KAJ3981633.1"/>
    </source>
</evidence>
<evidence type="ECO:0000256" key="1">
    <source>
        <dbReference type="SAM" id="SignalP"/>
    </source>
</evidence>